<protein>
    <submittedName>
        <fullName evidence="1">DUF664 domain-containing protein</fullName>
    </submittedName>
</protein>
<dbReference type="Proteomes" id="UP000282674">
    <property type="component" value="Unassembled WGS sequence"/>
</dbReference>
<keyword evidence="2" id="KW-1185">Reference proteome</keyword>
<dbReference type="AlphaFoldDB" id="A0A3M2M2T0"/>
<dbReference type="Pfam" id="PF04978">
    <property type="entry name" value="MST"/>
    <property type="match status" value="1"/>
</dbReference>
<dbReference type="OrthoDB" id="2363925at2"/>
<proteinExistence type="predicted"/>
<dbReference type="NCBIfam" id="NF047843">
    <property type="entry name" value="MST_Rv0443"/>
    <property type="match status" value="1"/>
</dbReference>
<name>A0A3M2M2T0_9ACTN</name>
<evidence type="ECO:0000313" key="1">
    <source>
        <dbReference type="EMBL" id="RMI41418.1"/>
    </source>
</evidence>
<dbReference type="SUPFAM" id="SSF109854">
    <property type="entry name" value="DinB/YfiT-like putative metalloenzymes"/>
    <property type="match status" value="1"/>
</dbReference>
<evidence type="ECO:0000313" key="2">
    <source>
        <dbReference type="Proteomes" id="UP000282674"/>
    </source>
</evidence>
<gene>
    <name evidence="1" type="ORF">EBO15_23435</name>
</gene>
<dbReference type="InterPro" id="IPR034660">
    <property type="entry name" value="DinB/YfiT-like"/>
</dbReference>
<dbReference type="EMBL" id="RFFG01000043">
    <property type="protein sequence ID" value="RMI41418.1"/>
    <property type="molecule type" value="Genomic_DNA"/>
</dbReference>
<sequence length="168" mass="18422">MNVNEVFGDLYGRIPPLVRDAVAGLDATELATPPEPGANTIGWLVWHLTRVQDDHIADVLGKEQIWQTGDLAARFDLPADPGDTGYGHTPEDVAEVRPTAELLTEYYDAVHARTEEFLAGLTPDALDRVVDERWSPPVTLGVRLVSVADDCLEHAGQAAYVRGLLQRR</sequence>
<dbReference type="RefSeq" id="WP_122196579.1">
    <property type="nucleotide sequence ID" value="NZ_JBHSKC010000027.1"/>
</dbReference>
<dbReference type="Gene3D" id="1.20.120.450">
    <property type="entry name" value="dinb family like domain"/>
    <property type="match status" value="1"/>
</dbReference>
<dbReference type="InterPro" id="IPR007061">
    <property type="entry name" value="MST-like"/>
</dbReference>
<accession>A0A3M2M2T0</accession>
<reference evidence="1 2" key="1">
    <citation type="submission" date="2018-10" db="EMBL/GenBank/DDBJ databases">
        <title>Isolation from soil.</title>
        <authorList>
            <person name="Hu J."/>
        </authorList>
    </citation>
    <scope>NUCLEOTIDE SEQUENCE [LARGE SCALE GENOMIC DNA]</scope>
    <source>
        <strain evidence="1 2">NEAU-Ht49</strain>
    </source>
</reference>
<organism evidence="1 2">
    <name type="scientific">Actinomadura harenae</name>
    <dbReference type="NCBI Taxonomy" id="2483351"/>
    <lineage>
        <taxon>Bacteria</taxon>
        <taxon>Bacillati</taxon>
        <taxon>Actinomycetota</taxon>
        <taxon>Actinomycetes</taxon>
        <taxon>Streptosporangiales</taxon>
        <taxon>Thermomonosporaceae</taxon>
        <taxon>Actinomadura</taxon>
    </lineage>
</organism>
<comment type="caution">
    <text evidence="1">The sequence shown here is derived from an EMBL/GenBank/DDBJ whole genome shotgun (WGS) entry which is preliminary data.</text>
</comment>